<accession>A0A1B7M218</accession>
<evidence type="ECO:0000256" key="1">
    <source>
        <dbReference type="ARBA" id="ARBA00023015"/>
    </source>
</evidence>
<proteinExistence type="predicted"/>
<comment type="caution">
    <text evidence="6">The sequence shown here is derived from an EMBL/GenBank/DDBJ whole genome shotgun (WGS) entry which is preliminary data.</text>
</comment>
<sequence>MSNPAINADLTAKARIRQVALELFALNGSDGTSMRAISSRAGVTVGLITHHFGTKAGLIQAVEDDLLDGIANAIAYQESDESVDGVVRKLDQRLLDHIDDNPLVAAYLRRMMLIEGNGAGSDLTERFTRLALRQIQDLRRRGIASTSREPEDQVMQVMLVQLGQVLMQPFVDQIAGNLDRDPQRYQLSLRKTRSA</sequence>
<dbReference type="GO" id="GO:0003700">
    <property type="term" value="F:DNA-binding transcription factor activity"/>
    <property type="evidence" value="ECO:0007669"/>
    <property type="project" value="TreeGrafter"/>
</dbReference>
<dbReference type="AlphaFoldDB" id="A0A1B7M218"/>
<dbReference type="OrthoDB" id="3403733at2"/>
<keyword evidence="2 4" id="KW-0238">DNA-binding</keyword>
<dbReference type="Pfam" id="PF00440">
    <property type="entry name" value="TetR_N"/>
    <property type="match status" value="1"/>
</dbReference>
<dbReference type="PANTHER" id="PTHR30055">
    <property type="entry name" value="HTH-TYPE TRANSCRIPTIONAL REGULATOR RUTR"/>
    <property type="match status" value="1"/>
</dbReference>
<keyword evidence="1" id="KW-0805">Transcription regulation</keyword>
<dbReference type="SUPFAM" id="SSF46689">
    <property type="entry name" value="Homeodomain-like"/>
    <property type="match status" value="1"/>
</dbReference>
<gene>
    <name evidence="6" type="ORF">A6F49_05645</name>
</gene>
<dbReference type="PRINTS" id="PR00455">
    <property type="entry name" value="HTHTETR"/>
</dbReference>
<keyword evidence="7" id="KW-1185">Reference proteome</keyword>
<evidence type="ECO:0000256" key="3">
    <source>
        <dbReference type="ARBA" id="ARBA00023163"/>
    </source>
</evidence>
<name>A0A1B7M218_9MICC</name>
<dbReference type="Gene3D" id="1.10.357.10">
    <property type="entry name" value="Tetracycline Repressor, domain 2"/>
    <property type="match status" value="1"/>
</dbReference>
<protein>
    <recommendedName>
        <fullName evidence="5">HTH tetR-type domain-containing protein</fullName>
    </recommendedName>
</protein>
<evidence type="ECO:0000256" key="2">
    <source>
        <dbReference type="ARBA" id="ARBA00023125"/>
    </source>
</evidence>
<reference evidence="6 7" key="1">
    <citation type="submission" date="2016-04" db="EMBL/GenBank/DDBJ databases">
        <title>First whole genome shotgun sequence of the bacterium Enteractinococcus sp. strain UASWS1574.</title>
        <authorList>
            <person name="Crovadore J."/>
            <person name="Chablais R."/>
            <person name="Lefort F."/>
        </authorList>
    </citation>
    <scope>NUCLEOTIDE SEQUENCE [LARGE SCALE GENOMIC DNA]</scope>
    <source>
        <strain evidence="6 7">UASWS1574</strain>
    </source>
</reference>
<dbReference type="GO" id="GO:0000976">
    <property type="term" value="F:transcription cis-regulatory region binding"/>
    <property type="evidence" value="ECO:0007669"/>
    <property type="project" value="TreeGrafter"/>
</dbReference>
<dbReference type="EMBL" id="LXEY01000010">
    <property type="protein sequence ID" value="OAV62643.1"/>
    <property type="molecule type" value="Genomic_DNA"/>
</dbReference>
<dbReference type="InterPro" id="IPR009057">
    <property type="entry name" value="Homeodomain-like_sf"/>
</dbReference>
<dbReference type="InterPro" id="IPR023772">
    <property type="entry name" value="DNA-bd_HTH_TetR-type_CS"/>
</dbReference>
<dbReference type="PROSITE" id="PS50977">
    <property type="entry name" value="HTH_TETR_2"/>
    <property type="match status" value="1"/>
</dbReference>
<dbReference type="Proteomes" id="UP000078292">
    <property type="component" value="Unassembled WGS sequence"/>
</dbReference>
<organism evidence="6 7">
    <name type="scientific">Enteractinococcus helveticum</name>
    <dbReference type="NCBI Taxonomy" id="1837282"/>
    <lineage>
        <taxon>Bacteria</taxon>
        <taxon>Bacillati</taxon>
        <taxon>Actinomycetota</taxon>
        <taxon>Actinomycetes</taxon>
        <taxon>Micrococcales</taxon>
        <taxon>Micrococcaceae</taxon>
    </lineage>
</organism>
<dbReference type="RefSeq" id="WP_043056880.1">
    <property type="nucleotide sequence ID" value="NZ_LXEY01000010.1"/>
</dbReference>
<keyword evidence="3" id="KW-0804">Transcription</keyword>
<evidence type="ECO:0000313" key="6">
    <source>
        <dbReference type="EMBL" id="OAV62643.1"/>
    </source>
</evidence>
<feature type="domain" description="HTH tetR-type" evidence="5">
    <location>
        <begin position="10"/>
        <end position="70"/>
    </location>
</feature>
<dbReference type="PROSITE" id="PS01081">
    <property type="entry name" value="HTH_TETR_1"/>
    <property type="match status" value="1"/>
</dbReference>
<dbReference type="InterPro" id="IPR050109">
    <property type="entry name" value="HTH-type_TetR-like_transc_reg"/>
</dbReference>
<dbReference type="STRING" id="1837282.A6F49_05645"/>
<dbReference type="PANTHER" id="PTHR30055:SF234">
    <property type="entry name" value="HTH-TYPE TRANSCRIPTIONAL REGULATOR BETI"/>
    <property type="match status" value="1"/>
</dbReference>
<evidence type="ECO:0000256" key="4">
    <source>
        <dbReference type="PROSITE-ProRule" id="PRU00335"/>
    </source>
</evidence>
<dbReference type="InterPro" id="IPR001647">
    <property type="entry name" value="HTH_TetR"/>
</dbReference>
<evidence type="ECO:0000313" key="7">
    <source>
        <dbReference type="Proteomes" id="UP000078292"/>
    </source>
</evidence>
<feature type="DNA-binding region" description="H-T-H motif" evidence="4">
    <location>
        <begin position="33"/>
        <end position="52"/>
    </location>
</feature>
<evidence type="ECO:0000259" key="5">
    <source>
        <dbReference type="PROSITE" id="PS50977"/>
    </source>
</evidence>